<dbReference type="Gene3D" id="3.40.50.300">
    <property type="entry name" value="P-loop containing nucleotide triphosphate hydrolases"/>
    <property type="match status" value="2"/>
</dbReference>
<evidence type="ECO:0000313" key="2">
    <source>
        <dbReference type="Proteomes" id="UP000238937"/>
    </source>
</evidence>
<protein>
    <recommendedName>
        <fullName evidence="3">Type IV secretion system coupling protein TraD DNA-binding domain-containing protein</fullName>
    </recommendedName>
</protein>
<name>A0A2T1GF79_9CYAN</name>
<comment type="caution">
    <text evidence="1">The sequence shown here is derived from an EMBL/GenBank/DDBJ whole genome shotgun (WGS) entry which is preliminary data.</text>
</comment>
<accession>A0A2T1GF79</accession>
<evidence type="ECO:0000313" key="1">
    <source>
        <dbReference type="EMBL" id="PSB56149.1"/>
    </source>
</evidence>
<dbReference type="EMBL" id="PVWO01000142">
    <property type="protein sequence ID" value="PSB56149.1"/>
    <property type="molecule type" value="Genomic_DNA"/>
</dbReference>
<evidence type="ECO:0008006" key="3">
    <source>
        <dbReference type="Google" id="ProtNLM"/>
    </source>
</evidence>
<gene>
    <name evidence="1" type="ORF">C7B77_12785</name>
</gene>
<organism evidence="1 2">
    <name type="scientific">Chamaesiphon polymorphus CCALA 037</name>
    <dbReference type="NCBI Taxonomy" id="2107692"/>
    <lineage>
        <taxon>Bacteria</taxon>
        <taxon>Bacillati</taxon>
        <taxon>Cyanobacteriota</taxon>
        <taxon>Cyanophyceae</taxon>
        <taxon>Gomontiellales</taxon>
        <taxon>Chamaesiphonaceae</taxon>
        <taxon>Chamaesiphon</taxon>
    </lineage>
</organism>
<keyword evidence="2" id="KW-1185">Reference proteome</keyword>
<dbReference type="SUPFAM" id="SSF52540">
    <property type="entry name" value="P-loop containing nucleoside triphosphate hydrolases"/>
    <property type="match status" value="1"/>
</dbReference>
<dbReference type="InterPro" id="IPR027417">
    <property type="entry name" value="P-loop_NTPase"/>
</dbReference>
<reference evidence="1 2" key="1">
    <citation type="submission" date="2018-03" db="EMBL/GenBank/DDBJ databases">
        <title>The ancient ancestry and fast evolution of plastids.</title>
        <authorList>
            <person name="Moore K.R."/>
            <person name="Magnabosco C."/>
            <person name="Momper L."/>
            <person name="Gold D.A."/>
            <person name="Bosak T."/>
            <person name="Fournier G.P."/>
        </authorList>
    </citation>
    <scope>NUCLEOTIDE SEQUENCE [LARGE SCALE GENOMIC DNA]</scope>
    <source>
        <strain evidence="1 2">CCALA 037</strain>
    </source>
</reference>
<sequence length="914" mass="102731">MTATVEIGRIPSIKGATVPGGAAETLDAIENEFNLETHIEFNAEGRNFGAYLLRLGKSRYRLTFGFDCDGIHPNLPDAQMEAIYQGMTQGFKELPEGEILTVRMNSYADDRERMEYLWHLQDQSPNPALKYIATSEIKKLEVLTAKGKRKAKSLRLFATFTYDADADVKDDRLAAILKKSMQKLGNFTGTNLTQEQEFLSFLEGGFNAFILWEQILKNKIGLNVRALSVEQLWADVWYRFNTTPCIPIPQKAIYDRHTYREVLTSGIHALSLLINDERNLPDADRKWMKIGGKFTAVMSLLDQPDEWDNSRDLINHFWQKLSDDSIVDTEIVCQISKLDQNKVRADLKDITLEELAASERATEDGDIPVIAGANLNEAVAARAALNSGDMAYSHACVVLVRRPDLESLDCACDYLKSIFLYPNNLWRENLYLWKTWMQTLPICWDELLRYPFNRQKRVFSSYLLGTIPLAKVRSTDRSGFELISDDGGVPIAIDLNKSRQHMLVLATQGGGKTAMVCEMMTDFLNQGIPVSLVDCPPTEAASSFKDYTNLVGGAYFDIGSEASNPFDLPDLDSLPERLQNQRHREYQDFLLDLIQAMVVGTRRDIAVDVDRVRSLLSLALAKFFNDFEIRELYHTARTGGIGSPQWADHPTLEHFYEFCWPERIDTQSSDDRRTLEFIRTKLRYWLSSRVGQALSRPSTVRASRPLFVMAMQGVENPDDANILAMCMFGEVIRRALGCVKSICVVEEAALLLKFPVVSSYVGKFCANAGKTGLTMVLIAQEPVSIAECPDGARILANCTIKLVGRIQPEIRRAFQDLLYIPPEILAPTMTDAFSVNVAQGYSKWLLLDGRSYTYVRAYSSPGGLAAVVNNPKEIQRRRELMAAAEHPIIGLHRYACELLPQYSGEKGEGGKGKG</sequence>
<dbReference type="AlphaFoldDB" id="A0A2T1GF79"/>
<dbReference type="RefSeq" id="WP_106305087.1">
    <property type="nucleotide sequence ID" value="NZ_PVWO01000142.1"/>
</dbReference>
<dbReference type="Proteomes" id="UP000238937">
    <property type="component" value="Unassembled WGS sequence"/>
</dbReference>
<dbReference type="OrthoDB" id="494122at2"/>
<proteinExistence type="predicted"/>